<keyword evidence="2" id="KW-1133">Transmembrane helix</keyword>
<feature type="domain" description="DUF4097" evidence="3">
    <location>
        <begin position="314"/>
        <end position="542"/>
    </location>
</feature>
<evidence type="ECO:0000313" key="4">
    <source>
        <dbReference type="EMBL" id="EHK18708.1"/>
    </source>
</evidence>
<evidence type="ECO:0000313" key="5">
    <source>
        <dbReference type="Proteomes" id="UP000007115"/>
    </source>
</evidence>
<dbReference type="OrthoDB" id="3539644at2759"/>
<gene>
    <name evidence="4" type="ORF">TRIVIDRAFT_43875</name>
</gene>
<feature type="compositionally biased region" description="Low complexity" evidence="1">
    <location>
        <begin position="141"/>
        <end position="150"/>
    </location>
</feature>
<keyword evidence="5" id="KW-1185">Reference proteome</keyword>
<keyword evidence="2" id="KW-0472">Membrane</keyword>
<dbReference type="GeneID" id="25794243"/>
<organism evidence="4 5">
    <name type="scientific">Hypocrea virens (strain Gv29-8 / FGSC 10586)</name>
    <name type="common">Gliocladium virens</name>
    <name type="synonym">Trichoderma virens</name>
    <dbReference type="NCBI Taxonomy" id="413071"/>
    <lineage>
        <taxon>Eukaryota</taxon>
        <taxon>Fungi</taxon>
        <taxon>Dikarya</taxon>
        <taxon>Ascomycota</taxon>
        <taxon>Pezizomycotina</taxon>
        <taxon>Sordariomycetes</taxon>
        <taxon>Hypocreomycetidae</taxon>
        <taxon>Hypocreales</taxon>
        <taxon>Hypocreaceae</taxon>
        <taxon>Trichoderma</taxon>
    </lineage>
</organism>
<dbReference type="STRING" id="413071.G9N323"/>
<keyword evidence="2" id="KW-0812">Transmembrane</keyword>
<name>G9N323_HYPVG</name>
<dbReference type="Proteomes" id="UP000007115">
    <property type="component" value="Unassembled WGS sequence"/>
</dbReference>
<sequence length="721" mass="78237">MPAPYSDNLYSGDDNPWEDDQNEALSPADGYFHASSGLEEAQTSSPSPPVRQQRQSANVPFVPNVMVEDPTLNEDRAAAKAREAAQERLINTSSSSPSSSGHYHRRSIDEEISSFQPTIAAGQAPRQYTVRRPSDAPPAYSPSASSPQSSGYQTFAPPQAGAETMGVPEENQSLLPRQPESMGGAVNGAREPLFRRIRNSTTSTTRKKIRTVLGVLVILSIIVALFGGTIGVSPVKAPPTNNPPPNMSWPPRNSRNCLGEPHKSSKINEVISFGHGKKLSIVQTVERENGNRPGNIRTPNVYGEVILQPVDTTSTGTIQLEIMTNDETLRVDVEFRKRDQQFQVIVPRWTDWSEPNWQPCILLRITVSIPREAELESLLVDSLHLDVAVRDGLVLSSATDAQIKTVAGDVTTGRVSGDVAPYTLASRSIIVETVSGDVAGWFPLYDLLKIHTVSGEIKTDITPKPSSDKKPEQAVLNVDSVSGNIKITEPVGYEHDTKREEKFPPRDYVVTVSSASGDIQADLAFTSTAKFETVSGDQKIKLLPVFGSGSSAQPSISTDTKSGQTTFNVFEPLWKHFAASIGHYDPLAPPVGGEDDTDSDEPWIIIHPDEQLSKLPPPPYMDIKPSMAANGGGDDEQHGLTDIKSHHASISGDFKIHYPASWEGKFSLTTFSGSQDIRGDDLHYKRTGGIIKRIEGTKGNGRSSLTVDSMSGREELVFGAA</sequence>
<reference evidence="4 5" key="1">
    <citation type="journal article" date="2011" name="Genome Biol.">
        <title>Comparative genome sequence analysis underscores mycoparasitism as the ancestral life style of Trichoderma.</title>
        <authorList>
            <person name="Kubicek C.P."/>
            <person name="Herrera-Estrella A."/>
            <person name="Seidl-Seiboth V."/>
            <person name="Martinez D.A."/>
            <person name="Druzhinina I.S."/>
            <person name="Thon M."/>
            <person name="Zeilinger S."/>
            <person name="Casas-Flores S."/>
            <person name="Horwitz B.A."/>
            <person name="Mukherjee P.K."/>
            <person name="Mukherjee M."/>
            <person name="Kredics L."/>
            <person name="Alcaraz L.D."/>
            <person name="Aerts A."/>
            <person name="Antal Z."/>
            <person name="Atanasova L."/>
            <person name="Cervantes-Badillo M.G."/>
            <person name="Challacombe J."/>
            <person name="Chertkov O."/>
            <person name="McCluskey K."/>
            <person name="Coulpier F."/>
            <person name="Deshpande N."/>
            <person name="von Doehren H."/>
            <person name="Ebbole D.J."/>
            <person name="Esquivel-Naranjo E.U."/>
            <person name="Fekete E."/>
            <person name="Flipphi M."/>
            <person name="Glaser F."/>
            <person name="Gomez-Rodriguez E.Y."/>
            <person name="Gruber S."/>
            <person name="Han C."/>
            <person name="Henrissat B."/>
            <person name="Hermosa R."/>
            <person name="Hernandez-Onate M."/>
            <person name="Karaffa L."/>
            <person name="Kosti I."/>
            <person name="Le Crom S."/>
            <person name="Lindquist E."/>
            <person name="Lucas S."/>
            <person name="Luebeck M."/>
            <person name="Luebeck P.S."/>
            <person name="Margeot A."/>
            <person name="Metz B."/>
            <person name="Misra M."/>
            <person name="Nevalainen H."/>
            <person name="Omann M."/>
            <person name="Packer N."/>
            <person name="Perrone G."/>
            <person name="Uresti-Rivera E.E."/>
            <person name="Salamov A."/>
            <person name="Schmoll M."/>
            <person name="Seiboth B."/>
            <person name="Shapiro H."/>
            <person name="Sukno S."/>
            <person name="Tamayo-Ramos J.A."/>
            <person name="Tisch D."/>
            <person name="Wiest A."/>
            <person name="Wilkinson H.H."/>
            <person name="Zhang M."/>
            <person name="Coutinho P.M."/>
            <person name="Kenerley C.M."/>
            <person name="Monte E."/>
            <person name="Baker S.E."/>
            <person name="Grigoriev I.V."/>
        </authorList>
    </citation>
    <scope>NUCLEOTIDE SEQUENCE [LARGE SCALE GENOMIC DNA]</scope>
    <source>
        <strain evidence="5">Gv29-8 / FGSC 10586</strain>
    </source>
</reference>
<evidence type="ECO:0000256" key="2">
    <source>
        <dbReference type="SAM" id="Phobius"/>
    </source>
</evidence>
<dbReference type="EMBL" id="ABDF02000085">
    <property type="protein sequence ID" value="EHK18708.1"/>
    <property type="molecule type" value="Genomic_DNA"/>
</dbReference>
<dbReference type="VEuPathDB" id="FungiDB:TRIVIDRAFT_43875"/>
<dbReference type="InterPro" id="IPR025164">
    <property type="entry name" value="Toastrack_DUF4097"/>
</dbReference>
<dbReference type="OMA" id="CIQIRIT"/>
<feature type="region of interest" description="Disordered" evidence="1">
    <location>
        <begin position="117"/>
        <end position="166"/>
    </location>
</feature>
<dbReference type="RefSeq" id="XP_013952908.1">
    <property type="nucleotide sequence ID" value="XM_014097433.1"/>
</dbReference>
<feature type="transmembrane region" description="Helical" evidence="2">
    <location>
        <begin position="212"/>
        <end position="232"/>
    </location>
</feature>
<dbReference type="eggNOG" id="ENOG502S7KB">
    <property type="taxonomic scope" value="Eukaryota"/>
</dbReference>
<protein>
    <recommendedName>
        <fullName evidence="3">DUF4097 domain-containing protein</fullName>
    </recommendedName>
</protein>
<comment type="caution">
    <text evidence="4">The sequence shown here is derived from an EMBL/GenBank/DDBJ whole genome shotgun (WGS) entry which is preliminary data.</text>
</comment>
<feature type="region of interest" description="Disordered" evidence="1">
    <location>
        <begin position="1"/>
        <end position="105"/>
    </location>
</feature>
<dbReference type="Pfam" id="PF13349">
    <property type="entry name" value="DUF4097"/>
    <property type="match status" value="1"/>
</dbReference>
<dbReference type="InParanoid" id="G9N323"/>
<dbReference type="HOGENOM" id="CLU_019703_0_0_1"/>
<evidence type="ECO:0000256" key="1">
    <source>
        <dbReference type="SAM" id="MobiDB-lite"/>
    </source>
</evidence>
<feature type="compositionally biased region" description="Polar residues" evidence="1">
    <location>
        <begin position="41"/>
        <end position="58"/>
    </location>
</feature>
<dbReference type="AlphaFoldDB" id="G9N323"/>
<proteinExistence type="predicted"/>
<evidence type="ECO:0000259" key="3">
    <source>
        <dbReference type="Pfam" id="PF13349"/>
    </source>
</evidence>
<feature type="compositionally biased region" description="Basic and acidic residues" evidence="1">
    <location>
        <begin position="73"/>
        <end position="86"/>
    </location>
</feature>
<accession>G9N323</accession>